<organism evidence="1 2">
    <name type="scientific">Armillaria luteobubalina</name>
    <dbReference type="NCBI Taxonomy" id="153913"/>
    <lineage>
        <taxon>Eukaryota</taxon>
        <taxon>Fungi</taxon>
        <taxon>Dikarya</taxon>
        <taxon>Basidiomycota</taxon>
        <taxon>Agaricomycotina</taxon>
        <taxon>Agaricomycetes</taxon>
        <taxon>Agaricomycetidae</taxon>
        <taxon>Agaricales</taxon>
        <taxon>Marasmiineae</taxon>
        <taxon>Physalacriaceae</taxon>
        <taxon>Armillaria</taxon>
    </lineage>
</organism>
<evidence type="ECO:0000313" key="1">
    <source>
        <dbReference type="EMBL" id="KAK0492153.1"/>
    </source>
</evidence>
<name>A0AA39PX15_9AGAR</name>
<dbReference type="AlphaFoldDB" id="A0AA39PX15"/>
<keyword evidence="2" id="KW-1185">Reference proteome</keyword>
<sequence>MSTYCLFSSFLSRRSNIAEFVARLRRMSTSLLYELVLVQRIIASGSPINSIAPSPLNPTIAFVPATADVWVNGFLNLTTTVVTVLVR</sequence>
<protein>
    <submittedName>
        <fullName evidence="1">Uncharacterized protein</fullName>
    </submittedName>
</protein>
<comment type="caution">
    <text evidence="1">The sequence shown here is derived from an EMBL/GenBank/DDBJ whole genome shotgun (WGS) entry which is preliminary data.</text>
</comment>
<evidence type="ECO:0000313" key="2">
    <source>
        <dbReference type="Proteomes" id="UP001175228"/>
    </source>
</evidence>
<accession>A0AA39PX15</accession>
<reference evidence="1" key="1">
    <citation type="submission" date="2023-06" db="EMBL/GenBank/DDBJ databases">
        <authorList>
            <consortium name="Lawrence Berkeley National Laboratory"/>
            <person name="Ahrendt S."/>
            <person name="Sahu N."/>
            <person name="Indic B."/>
            <person name="Wong-Bajracharya J."/>
            <person name="Merenyi Z."/>
            <person name="Ke H.-M."/>
            <person name="Monk M."/>
            <person name="Kocsube S."/>
            <person name="Drula E."/>
            <person name="Lipzen A."/>
            <person name="Balint B."/>
            <person name="Henrissat B."/>
            <person name="Andreopoulos B."/>
            <person name="Martin F.M."/>
            <person name="Harder C.B."/>
            <person name="Rigling D."/>
            <person name="Ford K.L."/>
            <person name="Foster G.D."/>
            <person name="Pangilinan J."/>
            <person name="Papanicolaou A."/>
            <person name="Barry K."/>
            <person name="LaButti K."/>
            <person name="Viragh M."/>
            <person name="Koriabine M."/>
            <person name="Yan M."/>
            <person name="Riley R."/>
            <person name="Champramary S."/>
            <person name="Plett K.L."/>
            <person name="Tsai I.J."/>
            <person name="Slot J."/>
            <person name="Sipos G."/>
            <person name="Plett J."/>
            <person name="Nagy L.G."/>
            <person name="Grigoriev I.V."/>
        </authorList>
    </citation>
    <scope>NUCLEOTIDE SEQUENCE</scope>
    <source>
        <strain evidence="1">HWK02</strain>
    </source>
</reference>
<gene>
    <name evidence="1" type="ORF">EDD18DRAFT_1358218</name>
</gene>
<dbReference type="Proteomes" id="UP001175228">
    <property type="component" value="Unassembled WGS sequence"/>
</dbReference>
<dbReference type="EMBL" id="JAUEPU010000031">
    <property type="protein sequence ID" value="KAK0492153.1"/>
    <property type="molecule type" value="Genomic_DNA"/>
</dbReference>
<proteinExistence type="predicted"/>